<dbReference type="EMBL" id="BAABIM010000001">
    <property type="protein sequence ID" value="GAA4678012.1"/>
    <property type="molecule type" value="Genomic_DNA"/>
</dbReference>
<organism evidence="1 2">
    <name type="scientific">Nocardioides nanhaiensis</name>
    <dbReference type="NCBI Taxonomy" id="1476871"/>
    <lineage>
        <taxon>Bacteria</taxon>
        <taxon>Bacillati</taxon>
        <taxon>Actinomycetota</taxon>
        <taxon>Actinomycetes</taxon>
        <taxon>Propionibacteriales</taxon>
        <taxon>Nocardioidaceae</taxon>
        <taxon>Nocardioides</taxon>
    </lineage>
</organism>
<dbReference type="Proteomes" id="UP001500621">
    <property type="component" value="Unassembled WGS sequence"/>
</dbReference>
<dbReference type="RefSeq" id="WP_345264046.1">
    <property type="nucleotide sequence ID" value="NZ_BAABIM010000001.1"/>
</dbReference>
<name>A0ABP8W2K4_9ACTN</name>
<evidence type="ECO:0000313" key="1">
    <source>
        <dbReference type="EMBL" id="GAA4678012.1"/>
    </source>
</evidence>
<gene>
    <name evidence="1" type="ORF">GCM10023226_14080</name>
</gene>
<proteinExistence type="predicted"/>
<keyword evidence="2" id="KW-1185">Reference proteome</keyword>
<dbReference type="InterPro" id="IPR029455">
    <property type="entry name" value="GHL15"/>
</dbReference>
<comment type="caution">
    <text evidence="1">The sequence shown here is derived from an EMBL/GenBank/DDBJ whole genome shotgun (WGS) entry which is preliminary data.</text>
</comment>
<sequence>MSVQSGTPAHPCPRPSRPLLGRSAGRLGALALSLGLGVTMASAVSVPAEADGSSVAYAGRQPALPGGNVALTWAPLYMANDHEYTRAESERLAKRFDLVAAVPFGLADHSAAMRRVNPDLTLLAYSNATLGDPDDVRGLPEAAFAHTAGGARIKAPAWGTYLMQPDNAQWRAKADSICREKADLGGFDGCLVDMLTLGIYAKGEATGQPAEPGTNRTWSQAEYRDHMIKLAADLRRRSPDLVQVGNMIENSYRYWESDVPSRPLVASSPSAQMEDFLRGAHDGAGEFPTVAEWRKNVQVITDMEASGKIGLFTTKVWSGSRAIAKQWQSYAMASFLMGANGKSFFAFTKSRDKRGASQTQGEYPMPNNLGLPQGAMQETGNGAFIREFANGAAVVNPTRESVRVDLGRTMSGLGSGTGQSSVVVPALSGNVFVVGGTPAPARPAIDTLGKGKPKAKTVRAGRWTRVAVKVANPGGKATPGGWLRATGGKVASKKVRVPSLRPGRAKVARVKFRIKARPGRAAVKLVYVAGGKRDVVKIPLKVVRGRR</sequence>
<dbReference type="Pfam" id="PF14885">
    <property type="entry name" value="GHL15"/>
    <property type="match status" value="1"/>
</dbReference>
<evidence type="ECO:0000313" key="2">
    <source>
        <dbReference type="Proteomes" id="UP001500621"/>
    </source>
</evidence>
<accession>A0ABP8W2K4</accession>
<protein>
    <submittedName>
        <fullName evidence="1">Uncharacterized protein</fullName>
    </submittedName>
</protein>
<reference evidence="2" key="1">
    <citation type="journal article" date="2019" name="Int. J. Syst. Evol. Microbiol.">
        <title>The Global Catalogue of Microorganisms (GCM) 10K type strain sequencing project: providing services to taxonomists for standard genome sequencing and annotation.</title>
        <authorList>
            <consortium name="The Broad Institute Genomics Platform"/>
            <consortium name="The Broad Institute Genome Sequencing Center for Infectious Disease"/>
            <person name="Wu L."/>
            <person name="Ma J."/>
        </authorList>
    </citation>
    <scope>NUCLEOTIDE SEQUENCE [LARGE SCALE GENOMIC DNA]</scope>
    <source>
        <strain evidence="2">JCM 18127</strain>
    </source>
</reference>